<keyword evidence="1" id="KW-0812">Transmembrane</keyword>
<evidence type="ECO:0000256" key="1">
    <source>
        <dbReference type="SAM" id="Phobius"/>
    </source>
</evidence>
<keyword evidence="3" id="KW-1185">Reference proteome</keyword>
<dbReference type="Proteomes" id="UP001497457">
    <property type="component" value="Chromosome 36b"/>
</dbReference>
<gene>
    <name evidence="2" type="ORF">URODEC1_LOCUS91637</name>
</gene>
<dbReference type="AlphaFoldDB" id="A0ABC9E450"/>
<keyword evidence="1" id="KW-1133">Transmembrane helix</keyword>
<name>A0ABC9E450_9POAL</name>
<keyword evidence="1" id="KW-0472">Membrane</keyword>
<evidence type="ECO:0000313" key="2">
    <source>
        <dbReference type="EMBL" id="CAL5050522.1"/>
    </source>
</evidence>
<dbReference type="PANTHER" id="PTHR36480">
    <property type="entry name" value="OS06G0118900 PROTEIN-RELATED"/>
    <property type="match status" value="1"/>
</dbReference>
<evidence type="ECO:0008006" key="4">
    <source>
        <dbReference type="Google" id="ProtNLM"/>
    </source>
</evidence>
<reference evidence="3" key="1">
    <citation type="submission" date="2024-06" db="EMBL/GenBank/DDBJ databases">
        <authorList>
            <person name="Ryan C."/>
        </authorList>
    </citation>
    <scope>NUCLEOTIDE SEQUENCE [LARGE SCALE GENOMIC DNA]</scope>
</reference>
<sequence>MAPIPAAGQGQTAVKAKRFVLGALTATLAVAAVVTVSFVILRPARVHLSVTRAQIINKSKQVTAGVVELALTLAGNNTSKRAEIVYESMFLDVTNSSTGAGELGSSFISANLTTAMPVRQRRGEVAGFSATLLLVPGVWTDASGNWTTRNRFAVVVTAMARFKVGVARTRLFDIKLACRPVSFVPAANGDAAKLNGGAQDGRLPVDNVDCA</sequence>
<feature type="transmembrane region" description="Helical" evidence="1">
    <location>
        <begin position="20"/>
        <end position="41"/>
    </location>
</feature>
<accession>A0ABC9E450</accession>
<organism evidence="2 3">
    <name type="scientific">Urochloa decumbens</name>
    <dbReference type="NCBI Taxonomy" id="240449"/>
    <lineage>
        <taxon>Eukaryota</taxon>
        <taxon>Viridiplantae</taxon>
        <taxon>Streptophyta</taxon>
        <taxon>Embryophyta</taxon>
        <taxon>Tracheophyta</taxon>
        <taxon>Spermatophyta</taxon>
        <taxon>Magnoliopsida</taxon>
        <taxon>Liliopsida</taxon>
        <taxon>Poales</taxon>
        <taxon>Poaceae</taxon>
        <taxon>PACMAD clade</taxon>
        <taxon>Panicoideae</taxon>
        <taxon>Panicodae</taxon>
        <taxon>Paniceae</taxon>
        <taxon>Melinidinae</taxon>
        <taxon>Urochloa</taxon>
    </lineage>
</organism>
<reference evidence="2 3" key="2">
    <citation type="submission" date="2024-10" db="EMBL/GenBank/DDBJ databases">
        <authorList>
            <person name="Ryan C."/>
        </authorList>
    </citation>
    <scope>NUCLEOTIDE SEQUENCE [LARGE SCALE GENOMIC DNA]</scope>
</reference>
<dbReference type="EMBL" id="OZ075146">
    <property type="protein sequence ID" value="CAL5050522.1"/>
    <property type="molecule type" value="Genomic_DNA"/>
</dbReference>
<proteinExistence type="predicted"/>
<protein>
    <recommendedName>
        <fullName evidence="4">Late embryogenesis abundant protein LEA-2 subgroup domain-containing protein</fullName>
    </recommendedName>
</protein>
<evidence type="ECO:0000313" key="3">
    <source>
        <dbReference type="Proteomes" id="UP001497457"/>
    </source>
</evidence>
<dbReference type="PANTHER" id="PTHR36480:SF3">
    <property type="entry name" value="OS06G0118900 PROTEIN"/>
    <property type="match status" value="1"/>
</dbReference>